<dbReference type="InterPro" id="IPR006145">
    <property type="entry name" value="PsdUridine_synth_RsuA/RluA"/>
</dbReference>
<keyword evidence="6" id="KW-1185">Reference proteome</keyword>
<feature type="domain" description="Pseudouridine synthase RsuA/RluA-like" evidence="4">
    <location>
        <begin position="114"/>
        <end position="274"/>
    </location>
</feature>
<dbReference type="PANTHER" id="PTHR21600">
    <property type="entry name" value="MITOCHONDRIAL RNA PSEUDOURIDINE SYNTHASE"/>
    <property type="match status" value="1"/>
</dbReference>
<dbReference type="SUPFAM" id="SSF55120">
    <property type="entry name" value="Pseudouridine synthase"/>
    <property type="match status" value="1"/>
</dbReference>
<dbReference type="InterPro" id="IPR006225">
    <property type="entry name" value="PsdUridine_synth_RluC/D"/>
</dbReference>
<dbReference type="EC" id="5.4.99.-" evidence="3"/>
<protein>
    <recommendedName>
        <fullName evidence="3">Pseudouridine synthase</fullName>
        <ecNumber evidence="3">5.4.99.-</ecNumber>
    </recommendedName>
</protein>
<accession>A0ABX2H696</accession>
<dbReference type="Proteomes" id="UP001644719">
    <property type="component" value="Unassembled WGS sequence"/>
</dbReference>
<proteinExistence type="inferred from homology"/>
<dbReference type="CDD" id="cd02869">
    <property type="entry name" value="PseudoU_synth_RluA_like"/>
    <property type="match status" value="1"/>
</dbReference>
<dbReference type="Pfam" id="PF00849">
    <property type="entry name" value="PseudoU_synth_2"/>
    <property type="match status" value="1"/>
</dbReference>
<dbReference type="InterPro" id="IPR050188">
    <property type="entry name" value="RluA_PseudoU_synthase"/>
</dbReference>
<evidence type="ECO:0000256" key="2">
    <source>
        <dbReference type="ARBA" id="ARBA00010876"/>
    </source>
</evidence>
<dbReference type="InterPro" id="IPR020103">
    <property type="entry name" value="PsdUridine_synth_cat_dom_sf"/>
</dbReference>
<comment type="catalytic activity">
    <reaction evidence="1 3">
        <text>a uridine in RNA = a pseudouridine in RNA</text>
        <dbReference type="Rhea" id="RHEA:48348"/>
        <dbReference type="Rhea" id="RHEA-COMP:12068"/>
        <dbReference type="Rhea" id="RHEA-COMP:12069"/>
        <dbReference type="ChEBI" id="CHEBI:65314"/>
        <dbReference type="ChEBI" id="CHEBI:65315"/>
    </reaction>
</comment>
<organism evidence="5 6">
    <name type="scientific">Blautia faecis</name>
    <dbReference type="NCBI Taxonomy" id="871665"/>
    <lineage>
        <taxon>Bacteria</taxon>
        <taxon>Bacillati</taxon>
        <taxon>Bacillota</taxon>
        <taxon>Clostridia</taxon>
        <taxon>Lachnospirales</taxon>
        <taxon>Lachnospiraceae</taxon>
        <taxon>Blautia</taxon>
    </lineage>
</organism>
<evidence type="ECO:0000256" key="1">
    <source>
        <dbReference type="ARBA" id="ARBA00000073"/>
    </source>
</evidence>
<reference evidence="5 6" key="1">
    <citation type="journal article" date="2020" name="Cell Host Microbe">
        <title>Functional and Genomic Variation between Human-Derived Isolates of Lachnospiraceae Reveals Inter- and Intra-Species Diversity.</title>
        <authorList>
            <person name="Sorbara M.T."/>
            <person name="Littmann E.R."/>
            <person name="Fontana E."/>
            <person name="Moody T.U."/>
            <person name="Kohout C.E."/>
            <person name="Gjonbalaj M."/>
            <person name="Eaton V."/>
            <person name="Seok R."/>
            <person name="Leiner I.M."/>
            <person name="Pamer E.G."/>
        </authorList>
    </citation>
    <scope>NUCLEOTIDE SEQUENCE [LARGE SCALE GENOMIC DNA]</scope>
    <source>
        <strain evidence="5 6">MSK.17.74</strain>
    </source>
</reference>
<dbReference type="EMBL" id="JAAITS010000014">
    <property type="protein sequence ID" value="NSG85108.1"/>
    <property type="molecule type" value="Genomic_DNA"/>
</dbReference>
<name>A0ABX2H696_9FIRM</name>
<comment type="caution">
    <text evidence="5">The sequence shown here is derived from an EMBL/GenBank/DDBJ whole genome shotgun (WGS) entry which is preliminary data.</text>
</comment>
<dbReference type="Gene3D" id="3.30.2350.10">
    <property type="entry name" value="Pseudouridine synthase"/>
    <property type="match status" value="1"/>
</dbReference>
<comment type="function">
    <text evidence="3">Responsible for synthesis of pseudouridine from uracil.</text>
</comment>
<evidence type="ECO:0000313" key="6">
    <source>
        <dbReference type="Proteomes" id="UP001644719"/>
    </source>
</evidence>
<dbReference type="PANTHER" id="PTHR21600:SF35">
    <property type="entry name" value="PSEUDOURIDINE SYNTHASE"/>
    <property type="match status" value="1"/>
</dbReference>
<sequence>MERYLEIRITESGKVGEVLRAEAGLTKRQISQAKFRPGGILKNGKQCRVTEIAVPGDRLQVCLEAKGIDSKQLVCPDTSSFIERGKKQLLDFERQELEEGLKPQKLQILYEDQDLLVVNKPAGMVTHPSGSHYQDSISNLLAAYFREKNETTRIRSIGRLDKETSGILLFARNQVAAARLQKQREEGKLQKKYLALAEGDLSEANDSVFWKEIAIPLAPDPENPMKMTISPDGLLPGSRNAVTYYKNIKSFGNVTLVELQLETGRTHQIRVHMSGIGHPLLGDTMYNPRVCLKMSNSKEKKNTEGRINNRNDCFKRAALHAWKLIFCHPFTDEIITLEAPLPDDFCRFLNANEEEKT</sequence>
<evidence type="ECO:0000313" key="5">
    <source>
        <dbReference type="EMBL" id="NSG85108.1"/>
    </source>
</evidence>
<evidence type="ECO:0000259" key="4">
    <source>
        <dbReference type="Pfam" id="PF00849"/>
    </source>
</evidence>
<keyword evidence="3" id="KW-0413">Isomerase</keyword>
<dbReference type="NCBIfam" id="TIGR00005">
    <property type="entry name" value="rluA_subfam"/>
    <property type="match status" value="1"/>
</dbReference>
<comment type="similarity">
    <text evidence="2 3">Belongs to the pseudouridine synthase RluA family.</text>
</comment>
<gene>
    <name evidence="5" type="ORF">G5B17_06595</name>
</gene>
<evidence type="ECO:0000256" key="3">
    <source>
        <dbReference type="RuleBase" id="RU362028"/>
    </source>
</evidence>